<protein>
    <submittedName>
        <fullName evidence="1">4547_t:CDS:1</fullName>
    </submittedName>
</protein>
<accession>A0ACA9KE37</accession>
<name>A0ACA9KE37_9GLOM</name>
<dbReference type="Proteomes" id="UP000789860">
    <property type="component" value="Unassembled WGS sequence"/>
</dbReference>
<feature type="non-terminal residue" evidence="1">
    <location>
        <position position="914"/>
    </location>
</feature>
<organism evidence="1 2">
    <name type="scientific">Scutellospora calospora</name>
    <dbReference type="NCBI Taxonomy" id="85575"/>
    <lineage>
        <taxon>Eukaryota</taxon>
        <taxon>Fungi</taxon>
        <taxon>Fungi incertae sedis</taxon>
        <taxon>Mucoromycota</taxon>
        <taxon>Glomeromycotina</taxon>
        <taxon>Glomeromycetes</taxon>
        <taxon>Diversisporales</taxon>
        <taxon>Gigasporaceae</taxon>
        <taxon>Scutellospora</taxon>
    </lineage>
</organism>
<sequence>MDTIPKLIRNGDSQSCLQHSDTASTSCVPLSQTTCPTNRFINVPNSVKWNIIPVNQLIAFNSTNSTDVFIESSDNKACLVTSNGGVQVCPCDQSISQKWKFSNDNLMSSSNVGQCLAIIGNNFGLNPCQSGVESMSWKSFNVAPNAVNFYPSTLFAGNYVQLTTNTYTFQNLPSSMFSSPFSIEVPPGFQFIINNGNNNSITYTSDMASLLPINDKTSTIIVKIMPGIIAYEYENYFGASEYYNVGSQIPTSKSVGSIMMPVDSRVIIWHSSNFSGNDFGLFEPIHSFSGVLTESSQFSLGSLDVSKNTCKNECASGGFCSSDNVCTCKPGFVGTQCDKCAPGFWGPNSCPSNCNGICDDGLLGSGNCKCPTGFNGTNCSTCAAGFFGPNCQPCNCGNGVCDSQGKCTCNAGWDPNTNCTVPKAGYFLSGSDAKACAIGCATCDSQTGKCTSCLAGLNFATDNPTQCVPQVNTCPSGQFANANNTCTPCNINFQTCFGSGPDQCLKCAAPKFYLESQCVTPSANGKCVSSLGNQVFVVNVTKSVCDACPSACLDCSLTNPDISSPTNSVQCSKCLPGFVLDNGNCVKTCSSGKFVNPSDNLTCIACDSSCATCSGPTASQCLSCSASNQFAMNGICSSTPCPSSYFSQSTACTKCHHDCLECSGPGFNQCKKCPSTRPILTSGGQCVETCPIGSYADSTGACQKCNSACSSCVGSLSNQCLGCADQSKVLINGTCSGSCPAGSQLIKSEKICYNLQTNTLVSPDSISNTPQYNGLAWWQILLIFISMIIIFIATILLTRYIAVKKRLAKTNEFKDNLDENNVQRNMQNLQNQNQNQNIIRPEMTHNNDSIMMSPPAYDITAGKLYWKRMHKRNASELTSRDYALWKLEGKHRKNNNNDWDGFVMAVPGGSSAPN</sequence>
<evidence type="ECO:0000313" key="2">
    <source>
        <dbReference type="Proteomes" id="UP000789860"/>
    </source>
</evidence>
<proteinExistence type="predicted"/>
<reference evidence="1" key="1">
    <citation type="submission" date="2021-06" db="EMBL/GenBank/DDBJ databases">
        <authorList>
            <person name="Kallberg Y."/>
            <person name="Tangrot J."/>
            <person name="Rosling A."/>
        </authorList>
    </citation>
    <scope>NUCLEOTIDE SEQUENCE</scope>
    <source>
        <strain evidence="1">AU212A</strain>
    </source>
</reference>
<comment type="caution">
    <text evidence="1">The sequence shown here is derived from an EMBL/GenBank/DDBJ whole genome shotgun (WGS) entry which is preliminary data.</text>
</comment>
<dbReference type="EMBL" id="CAJVPM010001516">
    <property type="protein sequence ID" value="CAG8468391.1"/>
    <property type="molecule type" value="Genomic_DNA"/>
</dbReference>
<gene>
    <name evidence="1" type="ORF">SCALOS_LOCUS1921</name>
</gene>
<keyword evidence="2" id="KW-1185">Reference proteome</keyword>
<evidence type="ECO:0000313" key="1">
    <source>
        <dbReference type="EMBL" id="CAG8468391.1"/>
    </source>
</evidence>